<organism evidence="2 3">
    <name type="scientific">Actinomadura livida</name>
    <dbReference type="NCBI Taxonomy" id="79909"/>
    <lineage>
        <taxon>Bacteria</taxon>
        <taxon>Bacillati</taxon>
        <taxon>Actinomycetota</taxon>
        <taxon>Actinomycetes</taxon>
        <taxon>Streptosporangiales</taxon>
        <taxon>Thermomonosporaceae</taxon>
        <taxon>Actinomadura</taxon>
    </lineage>
</organism>
<keyword evidence="3" id="KW-1185">Reference proteome</keyword>
<protein>
    <recommendedName>
        <fullName evidence="4">AraC family transcriptional regulator</fullName>
    </recommendedName>
</protein>
<dbReference type="EMBL" id="BAAAHD010000025">
    <property type="protein sequence ID" value="GAA0565109.1"/>
    <property type="molecule type" value="Genomic_DNA"/>
</dbReference>
<evidence type="ECO:0008006" key="4">
    <source>
        <dbReference type="Google" id="ProtNLM"/>
    </source>
</evidence>
<comment type="caution">
    <text evidence="2">The sequence shown here is derived from an EMBL/GenBank/DDBJ whole genome shotgun (WGS) entry which is preliminary data.</text>
</comment>
<name>A0ABN1EET2_9ACTN</name>
<gene>
    <name evidence="2" type="ORF">GCM10009546_29120</name>
</gene>
<evidence type="ECO:0000256" key="1">
    <source>
        <dbReference type="SAM" id="MobiDB-lite"/>
    </source>
</evidence>
<dbReference type="Proteomes" id="UP001501427">
    <property type="component" value="Unassembled WGS sequence"/>
</dbReference>
<evidence type="ECO:0000313" key="3">
    <source>
        <dbReference type="Proteomes" id="UP001501427"/>
    </source>
</evidence>
<sequence>MGPYGRVDADSRRTGRRPAGIGPGIARARSSRLASGNGTGPEAARQGGGFR</sequence>
<reference evidence="2 3" key="1">
    <citation type="journal article" date="2019" name="Int. J. Syst. Evol. Microbiol.">
        <title>The Global Catalogue of Microorganisms (GCM) 10K type strain sequencing project: providing services to taxonomists for standard genome sequencing and annotation.</title>
        <authorList>
            <consortium name="The Broad Institute Genomics Platform"/>
            <consortium name="The Broad Institute Genome Sequencing Center for Infectious Disease"/>
            <person name="Wu L."/>
            <person name="Ma J."/>
        </authorList>
    </citation>
    <scope>NUCLEOTIDE SEQUENCE [LARGE SCALE GENOMIC DNA]</scope>
    <source>
        <strain evidence="2 3">JCM 10667</strain>
    </source>
</reference>
<evidence type="ECO:0000313" key="2">
    <source>
        <dbReference type="EMBL" id="GAA0565109.1"/>
    </source>
</evidence>
<feature type="region of interest" description="Disordered" evidence="1">
    <location>
        <begin position="1"/>
        <end position="51"/>
    </location>
</feature>
<proteinExistence type="predicted"/>
<accession>A0ABN1EET2</accession>